<keyword evidence="1" id="KW-0344">Guanine-nucleotide releasing factor</keyword>
<gene>
    <name evidence="6" type="ORF">NA56DRAFT_597829</name>
</gene>
<dbReference type="PROSITE" id="PS50012">
    <property type="entry name" value="RCC1_3"/>
    <property type="match status" value="5"/>
</dbReference>
<protein>
    <submittedName>
        <fullName evidence="6">RCC1/BLIP-II protein</fullName>
    </submittedName>
</protein>
<evidence type="ECO:0000313" key="7">
    <source>
        <dbReference type="Proteomes" id="UP000235672"/>
    </source>
</evidence>
<dbReference type="InterPro" id="IPR000408">
    <property type="entry name" value="Reg_chr_condens"/>
</dbReference>
<dbReference type="Pfam" id="PF25390">
    <property type="entry name" value="WD40_RLD"/>
    <property type="match status" value="1"/>
</dbReference>
<dbReference type="PANTHER" id="PTHR45982:SF1">
    <property type="entry name" value="REGULATOR OF CHROMOSOME CONDENSATION"/>
    <property type="match status" value="1"/>
</dbReference>
<feature type="compositionally biased region" description="Basic and acidic residues" evidence="4">
    <location>
        <begin position="44"/>
        <end position="55"/>
    </location>
</feature>
<dbReference type="InterPro" id="IPR058923">
    <property type="entry name" value="RCC1-like_dom"/>
</dbReference>
<reference evidence="6 7" key="1">
    <citation type="submission" date="2016-05" db="EMBL/GenBank/DDBJ databases">
        <title>A degradative enzymes factory behind the ericoid mycorrhizal symbiosis.</title>
        <authorList>
            <consortium name="DOE Joint Genome Institute"/>
            <person name="Martino E."/>
            <person name="Morin E."/>
            <person name="Grelet G."/>
            <person name="Kuo A."/>
            <person name="Kohler A."/>
            <person name="Daghino S."/>
            <person name="Barry K."/>
            <person name="Choi C."/>
            <person name="Cichocki N."/>
            <person name="Clum A."/>
            <person name="Copeland A."/>
            <person name="Hainaut M."/>
            <person name="Haridas S."/>
            <person name="Labutti K."/>
            <person name="Lindquist E."/>
            <person name="Lipzen A."/>
            <person name="Khouja H.-R."/>
            <person name="Murat C."/>
            <person name="Ohm R."/>
            <person name="Olson A."/>
            <person name="Spatafora J."/>
            <person name="Veneault-Fourrey C."/>
            <person name="Henrissat B."/>
            <person name="Grigoriev I."/>
            <person name="Martin F."/>
            <person name="Perotto S."/>
        </authorList>
    </citation>
    <scope>NUCLEOTIDE SEQUENCE [LARGE SCALE GENOMIC DNA]</scope>
    <source>
        <strain evidence="6 7">UAMH 7357</strain>
    </source>
</reference>
<evidence type="ECO:0000256" key="2">
    <source>
        <dbReference type="ARBA" id="ARBA00022737"/>
    </source>
</evidence>
<feature type="compositionally biased region" description="Polar residues" evidence="4">
    <location>
        <begin position="61"/>
        <end position="71"/>
    </location>
</feature>
<dbReference type="EMBL" id="KZ613476">
    <property type="protein sequence ID" value="PMD22994.1"/>
    <property type="molecule type" value="Genomic_DNA"/>
</dbReference>
<feature type="compositionally biased region" description="Low complexity" evidence="4">
    <location>
        <begin position="9"/>
        <end position="19"/>
    </location>
</feature>
<dbReference type="SUPFAM" id="SSF50985">
    <property type="entry name" value="RCC1/BLIP-II"/>
    <property type="match status" value="1"/>
</dbReference>
<evidence type="ECO:0000259" key="5">
    <source>
        <dbReference type="Pfam" id="PF25390"/>
    </source>
</evidence>
<evidence type="ECO:0000256" key="4">
    <source>
        <dbReference type="SAM" id="MobiDB-lite"/>
    </source>
</evidence>
<feature type="region of interest" description="Disordered" evidence="4">
    <location>
        <begin position="1"/>
        <end position="190"/>
    </location>
</feature>
<keyword evidence="7" id="KW-1185">Reference proteome</keyword>
<sequence>MPRKKVVESGAAPAPARASNRARKSPESLATTQANISKPRATKRKADEPENEPKGKKARVTDTTPTASTKQSKPAPKTAAAKSKAAPTKSTAMKRKASDEDIKAPQPKKSKTAASASRPIAKATTTKKAASKPAAEPATTKSTTKPAPKKSTTPKKIAEPTTKKAAPPKKVAPATVPKQKPAPKAKVPKPAKLVKALPTINDPPTQRLDVLVFGEGSGGELGLGAKHSGARKVVDVSRPRLNQLLSAKDVGVVQIAVGGMHCAALTHDNKILTWGVNDQGALGRHTDEGPMKDMKDDDASDSDSDDEDSGLNPSEAEPREVDPKHFPEGTKFASLYAGDSSTFALTTTGLVYGWGTFRGNEGIVGFRPEGAKGSSQRTPMLIPELKNIVDIATGTNHVLALDTKGTLYVWGTGEQNQLGRRVIERTSRLALKPNDIGLRRKKIVKIGSGDYHSFAIDDKDNVYSWGLNSFGQTGIPKVGKDEDIVGAPTLVKNLKGMKLKQVTGGSHHTIACTVDGEVLKWGRVESSEAGFDVSNLPDEEVYKEDGKARYLKKPKAVPGLKATFVATANDTCLIVSPDGTAYSWGFSEGYQTGLGVGGDVKLATKIDNTAVRAENLIWAGVGGQFGVLAGTPKEDEDEA</sequence>
<dbReference type="PANTHER" id="PTHR45982">
    <property type="entry name" value="REGULATOR OF CHROMOSOME CONDENSATION"/>
    <property type="match status" value="1"/>
</dbReference>
<proteinExistence type="predicted"/>
<feature type="repeat" description="RCC1" evidence="3">
    <location>
        <begin position="460"/>
        <end position="515"/>
    </location>
</feature>
<dbReference type="PROSITE" id="PS00625">
    <property type="entry name" value="RCC1_1"/>
    <property type="match status" value="1"/>
</dbReference>
<feature type="compositionally biased region" description="Acidic residues" evidence="4">
    <location>
        <begin position="298"/>
        <end position="309"/>
    </location>
</feature>
<dbReference type="InterPro" id="IPR009091">
    <property type="entry name" value="RCC1/BLIP-II"/>
</dbReference>
<dbReference type="GO" id="GO:0005737">
    <property type="term" value="C:cytoplasm"/>
    <property type="evidence" value="ECO:0007669"/>
    <property type="project" value="TreeGrafter"/>
</dbReference>
<feature type="compositionally biased region" description="Basic and acidic residues" evidence="4">
    <location>
        <begin position="316"/>
        <end position="327"/>
    </location>
</feature>
<dbReference type="GO" id="GO:0005085">
    <property type="term" value="F:guanyl-nucleotide exchange factor activity"/>
    <property type="evidence" value="ECO:0007669"/>
    <property type="project" value="TreeGrafter"/>
</dbReference>
<dbReference type="PRINTS" id="PR00633">
    <property type="entry name" value="RCCNDNSATION"/>
</dbReference>
<feature type="compositionally biased region" description="Low complexity" evidence="4">
    <location>
        <begin position="72"/>
        <end position="91"/>
    </location>
</feature>
<feature type="repeat" description="RCC1" evidence="3">
    <location>
        <begin position="405"/>
        <end position="459"/>
    </location>
</feature>
<feature type="domain" description="RCC1-like" evidence="5">
    <location>
        <begin position="209"/>
        <end position="627"/>
    </location>
</feature>
<organism evidence="6 7">
    <name type="scientific">Hyaloscypha hepaticicola</name>
    <dbReference type="NCBI Taxonomy" id="2082293"/>
    <lineage>
        <taxon>Eukaryota</taxon>
        <taxon>Fungi</taxon>
        <taxon>Dikarya</taxon>
        <taxon>Ascomycota</taxon>
        <taxon>Pezizomycotina</taxon>
        <taxon>Leotiomycetes</taxon>
        <taxon>Helotiales</taxon>
        <taxon>Hyaloscyphaceae</taxon>
        <taxon>Hyaloscypha</taxon>
    </lineage>
</organism>
<evidence type="ECO:0000256" key="3">
    <source>
        <dbReference type="PROSITE-ProRule" id="PRU00235"/>
    </source>
</evidence>
<keyword evidence="2" id="KW-0677">Repeat</keyword>
<feature type="compositionally biased region" description="Basic and acidic residues" evidence="4">
    <location>
        <begin position="284"/>
        <end position="297"/>
    </location>
</feature>
<feature type="repeat" description="RCC1" evidence="3">
    <location>
        <begin position="269"/>
        <end position="348"/>
    </location>
</feature>
<feature type="repeat" description="RCC1" evidence="3">
    <location>
        <begin position="208"/>
        <end position="268"/>
    </location>
</feature>
<accession>A0A2J6Q9S8</accession>
<feature type="compositionally biased region" description="Low complexity" evidence="4">
    <location>
        <begin position="163"/>
        <end position="180"/>
    </location>
</feature>
<feature type="region of interest" description="Disordered" evidence="4">
    <location>
        <begin position="282"/>
        <end position="327"/>
    </location>
</feature>
<evidence type="ECO:0000256" key="1">
    <source>
        <dbReference type="ARBA" id="ARBA00022658"/>
    </source>
</evidence>
<feature type="compositionally biased region" description="Low complexity" evidence="4">
    <location>
        <begin position="121"/>
        <end position="155"/>
    </location>
</feature>
<dbReference type="Proteomes" id="UP000235672">
    <property type="component" value="Unassembled WGS sequence"/>
</dbReference>
<dbReference type="PROSITE" id="PS00626">
    <property type="entry name" value="RCC1_2"/>
    <property type="match status" value="1"/>
</dbReference>
<dbReference type="STRING" id="1745343.A0A2J6Q9S8"/>
<dbReference type="Gene3D" id="2.130.10.30">
    <property type="entry name" value="Regulator of chromosome condensation 1/beta-lactamase-inhibitor protein II"/>
    <property type="match status" value="1"/>
</dbReference>
<feature type="repeat" description="RCC1" evidence="3">
    <location>
        <begin position="349"/>
        <end position="404"/>
    </location>
</feature>
<evidence type="ECO:0000313" key="6">
    <source>
        <dbReference type="EMBL" id="PMD22994.1"/>
    </source>
</evidence>
<name>A0A2J6Q9S8_9HELO</name>
<dbReference type="AlphaFoldDB" id="A0A2J6Q9S8"/>
<dbReference type="InterPro" id="IPR051553">
    <property type="entry name" value="Ran_GTPase-activating"/>
</dbReference>
<dbReference type="OrthoDB" id="61110at2759"/>